<protein>
    <submittedName>
        <fullName evidence="2">Uncharacterized protein</fullName>
    </submittedName>
</protein>
<organism evidence="2 3">
    <name type="scientific">Oculimacula yallundae</name>
    <dbReference type="NCBI Taxonomy" id="86028"/>
    <lineage>
        <taxon>Eukaryota</taxon>
        <taxon>Fungi</taxon>
        <taxon>Dikarya</taxon>
        <taxon>Ascomycota</taxon>
        <taxon>Pezizomycotina</taxon>
        <taxon>Leotiomycetes</taxon>
        <taxon>Helotiales</taxon>
        <taxon>Ploettnerulaceae</taxon>
        <taxon>Oculimacula</taxon>
    </lineage>
</organism>
<dbReference type="Gene3D" id="3.90.530.10">
    <property type="entry name" value="XPA C-terminal domain"/>
    <property type="match status" value="1"/>
</dbReference>
<name>A0ABR4CZL3_9HELO</name>
<feature type="region of interest" description="Disordered" evidence="1">
    <location>
        <begin position="84"/>
        <end position="248"/>
    </location>
</feature>
<dbReference type="PRINTS" id="PR00929">
    <property type="entry name" value="ATHOOK"/>
</dbReference>
<proteinExistence type="predicted"/>
<comment type="caution">
    <text evidence="2">The sequence shown here is derived from an EMBL/GenBank/DDBJ whole genome shotgun (WGS) entry which is preliminary data.</text>
</comment>
<feature type="compositionally biased region" description="Basic residues" evidence="1">
    <location>
        <begin position="235"/>
        <end position="248"/>
    </location>
</feature>
<sequence>MPKLPVGKCASCDANDVTLRPNPFTQAEQCEGCREEKIIGVSDLKTRFGLKDTDLKGLTMKTEPKPAFLGGADRRWYLVEEVEKRAEEVEEERERIKSEKEAVQREKEDAKKEKAKEKEDARKEKEDMKKEKEKAKEKKTIATPVKGEKRKRDSLAAADGEGDGNEEKGDGKQDGDENEEEKPAKRGRGRPPKEKSGGSTKAATTPAVKEKAKKDVPVASKGKTESATNGDAPVKRGRGRPPKAKVAE</sequence>
<reference evidence="2 3" key="1">
    <citation type="journal article" date="2024" name="Commun. Biol.">
        <title>Comparative genomic analysis of thermophilic fungi reveals convergent evolutionary adaptations and gene losses.</title>
        <authorList>
            <person name="Steindorff A.S."/>
            <person name="Aguilar-Pontes M.V."/>
            <person name="Robinson A.J."/>
            <person name="Andreopoulos B."/>
            <person name="LaButti K."/>
            <person name="Kuo A."/>
            <person name="Mondo S."/>
            <person name="Riley R."/>
            <person name="Otillar R."/>
            <person name="Haridas S."/>
            <person name="Lipzen A."/>
            <person name="Grimwood J."/>
            <person name="Schmutz J."/>
            <person name="Clum A."/>
            <person name="Reid I.D."/>
            <person name="Moisan M.C."/>
            <person name="Butler G."/>
            <person name="Nguyen T.T.M."/>
            <person name="Dewar K."/>
            <person name="Conant G."/>
            <person name="Drula E."/>
            <person name="Henrissat B."/>
            <person name="Hansel C."/>
            <person name="Singer S."/>
            <person name="Hutchinson M.I."/>
            <person name="de Vries R.P."/>
            <person name="Natvig D.O."/>
            <person name="Powell A.J."/>
            <person name="Tsang A."/>
            <person name="Grigoriev I.V."/>
        </authorList>
    </citation>
    <scope>NUCLEOTIDE SEQUENCE [LARGE SCALE GENOMIC DNA]</scope>
    <source>
        <strain evidence="2 3">CBS 494.80</strain>
    </source>
</reference>
<feature type="compositionally biased region" description="Basic and acidic residues" evidence="1">
    <location>
        <begin position="84"/>
        <end position="154"/>
    </location>
</feature>
<dbReference type="Proteomes" id="UP001595075">
    <property type="component" value="Unassembled WGS sequence"/>
</dbReference>
<dbReference type="EMBL" id="JAZHXI010000001">
    <property type="protein sequence ID" value="KAL2075324.1"/>
    <property type="molecule type" value="Genomic_DNA"/>
</dbReference>
<dbReference type="InterPro" id="IPR037129">
    <property type="entry name" value="XPA_sf"/>
</dbReference>
<keyword evidence="3" id="KW-1185">Reference proteome</keyword>
<evidence type="ECO:0000313" key="3">
    <source>
        <dbReference type="Proteomes" id="UP001595075"/>
    </source>
</evidence>
<feature type="compositionally biased region" description="Basic and acidic residues" evidence="1">
    <location>
        <begin position="165"/>
        <end position="175"/>
    </location>
</feature>
<gene>
    <name evidence="2" type="ORF">VTL71DRAFT_267</name>
</gene>
<dbReference type="SMART" id="SM00384">
    <property type="entry name" value="AT_hook"/>
    <property type="match status" value="2"/>
</dbReference>
<evidence type="ECO:0000256" key="1">
    <source>
        <dbReference type="SAM" id="MobiDB-lite"/>
    </source>
</evidence>
<dbReference type="InterPro" id="IPR017956">
    <property type="entry name" value="AT_hook_DNA-bd_motif"/>
</dbReference>
<evidence type="ECO:0000313" key="2">
    <source>
        <dbReference type="EMBL" id="KAL2075324.1"/>
    </source>
</evidence>
<accession>A0ABR4CZL3</accession>